<protein>
    <submittedName>
        <fullName evidence="1">Uncharacterized protein</fullName>
    </submittedName>
</protein>
<sequence>MVKKSLMGRNYKQLNEAMKCVKKEERIKETLYRTRPQTEIRNPESNAKLEGLYLGQSTLLWIDGSYDEAHLINCTREIGEILELPCSLRYVVPLVLTRGWSDGMCQSDAH</sequence>
<gene>
    <name evidence="1" type="ORF">FBUS_00474</name>
</gene>
<reference evidence="1" key="1">
    <citation type="submission" date="2019-05" db="EMBL/GenBank/DDBJ databases">
        <title>Annotation for the trematode Fasciolopsis buski.</title>
        <authorList>
            <person name="Choi Y.-J."/>
        </authorList>
    </citation>
    <scope>NUCLEOTIDE SEQUENCE</scope>
    <source>
        <strain evidence="1">HT</strain>
        <tissue evidence="1">Whole worm</tissue>
    </source>
</reference>
<evidence type="ECO:0000313" key="1">
    <source>
        <dbReference type="EMBL" id="KAA0184068.1"/>
    </source>
</evidence>
<proteinExistence type="predicted"/>
<accession>A0A8E0RNW8</accession>
<dbReference type="Proteomes" id="UP000728185">
    <property type="component" value="Unassembled WGS sequence"/>
</dbReference>
<evidence type="ECO:0000313" key="2">
    <source>
        <dbReference type="Proteomes" id="UP000728185"/>
    </source>
</evidence>
<dbReference type="EMBL" id="LUCM01011376">
    <property type="protein sequence ID" value="KAA0184068.1"/>
    <property type="molecule type" value="Genomic_DNA"/>
</dbReference>
<keyword evidence="2" id="KW-1185">Reference proteome</keyword>
<name>A0A8E0RNW8_9TREM</name>
<organism evidence="1 2">
    <name type="scientific">Fasciolopsis buskii</name>
    <dbReference type="NCBI Taxonomy" id="27845"/>
    <lineage>
        <taxon>Eukaryota</taxon>
        <taxon>Metazoa</taxon>
        <taxon>Spiralia</taxon>
        <taxon>Lophotrochozoa</taxon>
        <taxon>Platyhelminthes</taxon>
        <taxon>Trematoda</taxon>
        <taxon>Digenea</taxon>
        <taxon>Plagiorchiida</taxon>
        <taxon>Echinostomata</taxon>
        <taxon>Echinostomatoidea</taxon>
        <taxon>Fasciolidae</taxon>
        <taxon>Fasciolopsis</taxon>
    </lineage>
</organism>
<comment type="caution">
    <text evidence="1">The sequence shown here is derived from an EMBL/GenBank/DDBJ whole genome shotgun (WGS) entry which is preliminary data.</text>
</comment>
<dbReference type="AlphaFoldDB" id="A0A8E0RNW8"/>